<proteinExistence type="predicted"/>
<evidence type="ECO:0000313" key="1">
    <source>
        <dbReference type="EMBL" id="MCT7966373.1"/>
    </source>
</evidence>
<sequence>MATEEQVKKYLAYWFQLGKKVVVNNGTDKLRPDPIYQDNSYSPEFERCWQMLTDPKNGSCYVEGTHETIAELLTQKWDVMLCARCTMPIPAKIRGTPPENCPCVDLPSWPNLEVPQPRSPVDSSHRLGGIRDRLRTHQYKEDNGSAIFVPNQKVIPLLEDLPLCECPAISETGGE</sequence>
<dbReference type="EMBL" id="JAMXFF010000010">
    <property type="protein sequence ID" value="MCT7966373.1"/>
    <property type="molecule type" value="Genomic_DNA"/>
</dbReference>
<dbReference type="Proteomes" id="UP001525890">
    <property type="component" value="Unassembled WGS sequence"/>
</dbReference>
<accession>A0ABT2MNS0</accession>
<protein>
    <submittedName>
        <fullName evidence="1">Uncharacterized protein</fullName>
    </submittedName>
</protein>
<dbReference type="RefSeq" id="WP_368006017.1">
    <property type="nucleotide sequence ID" value="NZ_JAMXFF010000010.1"/>
</dbReference>
<gene>
    <name evidence="1" type="ORF">NG799_08515</name>
</gene>
<comment type="caution">
    <text evidence="1">The sequence shown here is derived from an EMBL/GenBank/DDBJ whole genome shotgun (WGS) entry which is preliminary data.</text>
</comment>
<keyword evidence="2" id="KW-1185">Reference proteome</keyword>
<name>A0ABT2MNS0_9CYAN</name>
<organism evidence="1 2">
    <name type="scientific">Laspinema palackyanum D2a</name>
    <dbReference type="NCBI Taxonomy" id="2953684"/>
    <lineage>
        <taxon>Bacteria</taxon>
        <taxon>Bacillati</taxon>
        <taxon>Cyanobacteriota</taxon>
        <taxon>Cyanophyceae</taxon>
        <taxon>Oscillatoriophycideae</taxon>
        <taxon>Oscillatoriales</taxon>
        <taxon>Laspinemataceae</taxon>
        <taxon>Laspinema</taxon>
        <taxon>Laspinema palackyanum</taxon>
    </lineage>
</organism>
<reference evidence="1 2" key="1">
    <citation type="journal article" date="2022" name="Front. Microbiol.">
        <title>High genomic differentiation and limited gene flow indicate recent cryptic speciation within the genus Laspinema (cyanobacteria).</title>
        <authorList>
            <person name="Stanojkovic A."/>
            <person name="Skoupy S."/>
            <person name="Skaloud P."/>
            <person name="Dvorak P."/>
        </authorList>
    </citation>
    <scope>NUCLEOTIDE SEQUENCE [LARGE SCALE GENOMIC DNA]</scope>
    <source>
        <strain evidence="1 2">D2a</strain>
    </source>
</reference>
<evidence type="ECO:0000313" key="2">
    <source>
        <dbReference type="Proteomes" id="UP001525890"/>
    </source>
</evidence>